<gene>
    <name evidence="3" type="ORF">GCM10009760_22980</name>
</gene>
<feature type="signal peptide" evidence="1">
    <location>
        <begin position="1"/>
        <end position="26"/>
    </location>
</feature>
<keyword evidence="1" id="KW-0732">Signal</keyword>
<evidence type="ECO:0000313" key="3">
    <source>
        <dbReference type="EMBL" id="GAA2140096.1"/>
    </source>
</evidence>
<dbReference type="InterPro" id="IPR035986">
    <property type="entry name" value="PKD_dom_sf"/>
</dbReference>
<feature type="domain" description="PKD" evidence="2">
    <location>
        <begin position="506"/>
        <end position="581"/>
    </location>
</feature>
<evidence type="ECO:0000313" key="4">
    <source>
        <dbReference type="Proteomes" id="UP001422759"/>
    </source>
</evidence>
<dbReference type="RefSeq" id="WP_344463619.1">
    <property type="nucleotide sequence ID" value="NZ_BAAANT010000010.1"/>
</dbReference>
<sequence length="956" mass="98370">MRLPRAIGLTAAVLTAVLGLPVPATAAGGGPSDATVHVDRDSAACSDTGAGSTAQPYCSIGAAAAAAQPGWTVQIAKGSYTEDLRITRSGTEQAPITFTGDHVELRAKSPTPARQLTVIGVHDVVFRGLSLGETLVQDSQRITLDRNYAFAVPFGLTPLIEVGGASRDVAVTRNFLQGAQYGSLRVSGGATGTTISDNAVLRAAGAPVSVDGAPGTTVTNNTLALGCGPGIALTGGSTGANLYNNVVDSHAATGLDGMTGLNGRPCLVSGAATEILVSADSVPGTTADYNLLRAAAGGTPYNWAGQSYPTPEAFRAATGQGRNDLMADPKLSNPWSPRPDDCQVIDGKLVQGSCSPAIDSAKPDAPGVLPTDINGHAPADDPYVANPGPGHLDRGAYEVQDELSDSAWLTADQPQAPYGTKVTFTARAGHSWNTEPLSYAYDFGDGTTQTTSAATVSHTYARACACQPGLKVTSPDGQVAYGGSDPVKATVPGPLTAQFSATTVLPVKTDWSADPPFTVLADATATATASAWPVTNYHYDFGDGYRTDLSFPSQKHTYQAPGDYKVSMTVTDNQGRVSTASQVYHAAYEPGGYTAVTPFRALDTRTYRNPLWADSSRTVDLSSWGQPVNYQLSAGMTAVVLNVTATEATQDTFLTVWPTGQPRPASSNLNVKAGQTVANLVTVPVGHGQSVDVYNRAGQAGVIVDVVGYYQPGAGNKFTPSGPTRLLDTRPSGGQPDVKLTQGESRAVQVVGQAGVPASARAVVLNLTATGATKGGYLTAYPHGANRPGVSSLNFTAGQTVANQAIVPIGDDGKIDLYNFLGDTQVVADVFGYYGYEGTGQYTPIAPTRLLDTRATGPVGTAGRLSVQVGGAHGVPAGATAAVLNVTATQPTADGFLTVWPDGGARPTTSNLNFQAGRTVPNHVITPLGANGGVAFYNRAGDTHVIADLFGYFTNG</sequence>
<dbReference type="SUPFAM" id="SSF49299">
    <property type="entry name" value="PKD domain"/>
    <property type="match status" value="2"/>
</dbReference>
<reference evidence="3 4" key="1">
    <citation type="journal article" date="2019" name="Int. J. Syst. Evol. Microbiol.">
        <title>The Global Catalogue of Microorganisms (GCM) 10K type strain sequencing project: providing services to taxonomists for standard genome sequencing and annotation.</title>
        <authorList>
            <consortium name="The Broad Institute Genomics Platform"/>
            <consortium name="The Broad Institute Genome Sequencing Center for Infectious Disease"/>
            <person name="Wu L."/>
            <person name="Ma J."/>
        </authorList>
    </citation>
    <scope>NUCLEOTIDE SEQUENCE [LARGE SCALE GENOMIC DNA]</scope>
    <source>
        <strain evidence="3 4">JCM 14560</strain>
    </source>
</reference>
<evidence type="ECO:0000256" key="1">
    <source>
        <dbReference type="SAM" id="SignalP"/>
    </source>
</evidence>
<proteinExistence type="predicted"/>
<feature type="domain" description="PKD" evidence="2">
    <location>
        <begin position="435"/>
        <end position="480"/>
    </location>
</feature>
<dbReference type="EMBL" id="BAAANT010000010">
    <property type="protein sequence ID" value="GAA2140096.1"/>
    <property type="molecule type" value="Genomic_DNA"/>
</dbReference>
<evidence type="ECO:0000259" key="2">
    <source>
        <dbReference type="PROSITE" id="PS50093"/>
    </source>
</evidence>
<feature type="chain" id="PRO_5046021683" description="PKD domain-containing protein" evidence="1">
    <location>
        <begin position="27"/>
        <end position="956"/>
    </location>
</feature>
<dbReference type="InterPro" id="IPR000601">
    <property type="entry name" value="PKD_dom"/>
</dbReference>
<dbReference type="InterPro" id="IPR012334">
    <property type="entry name" value="Pectin_lyas_fold"/>
</dbReference>
<dbReference type="InterPro" id="IPR011050">
    <property type="entry name" value="Pectin_lyase_fold/virulence"/>
</dbReference>
<dbReference type="InterPro" id="IPR022409">
    <property type="entry name" value="PKD/Chitinase_dom"/>
</dbReference>
<dbReference type="PROSITE" id="PS50093">
    <property type="entry name" value="PKD"/>
    <property type="match status" value="2"/>
</dbReference>
<accession>A0ABN2ZCJ2</accession>
<dbReference type="Pfam" id="PF18911">
    <property type="entry name" value="PKD_4"/>
    <property type="match status" value="2"/>
</dbReference>
<dbReference type="SMART" id="SM00089">
    <property type="entry name" value="PKD"/>
    <property type="match status" value="2"/>
</dbReference>
<protein>
    <recommendedName>
        <fullName evidence="2">PKD domain-containing protein</fullName>
    </recommendedName>
</protein>
<dbReference type="Proteomes" id="UP001422759">
    <property type="component" value="Unassembled WGS sequence"/>
</dbReference>
<keyword evidence="4" id="KW-1185">Reference proteome</keyword>
<dbReference type="CDD" id="cd00146">
    <property type="entry name" value="PKD"/>
    <property type="match status" value="2"/>
</dbReference>
<comment type="caution">
    <text evidence="3">The sequence shown here is derived from an EMBL/GenBank/DDBJ whole genome shotgun (WGS) entry which is preliminary data.</text>
</comment>
<dbReference type="SUPFAM" id="SSF51126">
    <property type="entry name" value="Pectin lyase-like"/>
    <property type="match status" value="1"/>
</dbReference>
<dbReference type="Gene3D" id="2.160.20.10">
    <property type="entry name" value="Single-stranded right-handed beta-helix, Pectin lyase-like"/>
    <property type="match status" value="2"/>
</dbReference>
<organism evidence="3 4">
    <name type="scientific">Kitasatospora kazusensis</name>
    <dbReference type="NCBI Taxonomy" id="407974"/>
    <lineage>
        <taxon>Bacteria</taxon>
        <taxon>Bacillati</taxon>
        <taxon>Actinomycetota</taxon>
        <taxon>Actinomycetes</taxon>
        <taxon>Kitasatosporales</taxon>
        <taxon>Streptomycetaceae</taxon>
        <taxon>Kitasatospora</taxon>
    </lineage>
</organism>
<dbReference type="Gene3D" id="2.60.40.10">
    <property type="entry name" value="Immunoglobulins"/>
    <property type="match status" value="2"/>
</dbReference>
<dbReference type="InterPro" id="IPR013783">
    <property type="entry name" value="Ig-like_fold"/>
</dbReference>
<name>A0ABN2ZCJ2_9ACTN</name>